<dbReference type="RefSeq" id="WP_093033388.1">
    <property type="nucleotide sequence ID" value="NZ_FMZV01000011.1"/>
</dbReference>
<dbReference type="GO" id="GO:0005886">
    <property type="term" value="C:plasma membrane"/>
    <property type="evidence" value="ECO:0007669"/>
    <property type="project" value="TreeGrafter"/>
</dbReference>
<dbReference type="SUPFAM" id="SSF51905">
    <property type="entry name" value="FAD/NAD(P)-binding domain"/>
    <property type="match status" value="1"/>
</dbReference>
<protein>
    <submittedName>
        <fullName evidence="5">D-amino-acid dehydrogenase</fullName>
    </submittedName>
</protein>
<dbReference type="GO" id="GO:0055130">
    <property type="term" value="P:D-alanine catabolic process"/>
    <property type="evidence" value="ECO:0007669"/>
    <property type="project" value="TreeGrafter"/>
</dbReference>
<dbReference type="GO" id="GO:0005737">
    <property type="term" value="C:cytoplasm"/>
    <property type="evidence" value="ECO:0007669"/>
    <property type="project" value="TreeGrafter"/>
</dbReference>
<keyword evidence="6" id="KW-1185">Reference proteome</keyword>
<comment type="similarity">
    <text evidence="1">Belongs to the DadA oxidoreductase family.</text>
</comment>
<dbReference type="AlphaFoldDB" id="A0A1G6Y5E4"/>
<evidence type="ECO:0000313" key="6">
    <source>
        <dbReference type="Proteomes" id="UP000199628"/>
    </source>
</evidence>
<accession>A0A1G6Y5E4</accession>
<evidence type="ECO:0000256" key="3">
    <source>
        <dbReference type="SAM" id="MobiDB-lite"/>
    </source>
</evidence>
<organism evidence="5 6">
    <name type="scientific">Ruegeria marina</name>
    <dbReference type="NCBI Taxonomy" id="639004"/>
    <lineage>
        <taxon>Bacteria</taxon>
        <taxon>Pseudomonadati</taxon>
        <taxon>Pseudomonadota</taxon>
        <taxon>Alphaproteobacteria</taxon>
        <taxon>Rhodobacterales</taxon>
        <taxon>Roseobacteraceae</taxon>
        <taxon>Ruegeria</taxon>
    </lineage>
</organism>
<dbReference type="Proteomes" id="UP000199628">
    <property type="component" value="Unassembled WGS sequence"/>
</dbReference>
<sequence length="427" mass="47309">MTRIAVIGAGITGVTTASSLMDRGYEVTLFDRNRYAAMQTSFANGGQLSASNAETWNRWSTVFKGMKWMMTRGAPLLVNPKPSWHKYSWMAEFVASIPQYRANTVETTRMAIAARGLLREKAERHGFDFDCEDRGILHIYTNKAEFDHATEVNKLLAEGGLDRRAVAPDEVRQIEPALSGDFYGGYYTESDFTGDIHRYTTGLAKSIERGGAVLRFGTDVAALNVDQNEVRLTWSRNNESQTETFDAIVVCAGVESRAIAARLGDRVNVYPVKGYSITVRLDDEESQRAAPWISLLDDEAKVVTSRLGKDRFRIAGTAEFNGCNLDIRDDRIRPLVKWCERFFPSVSTEHAIPWAGLRPMMPNMMPKVGQGVRDRVFYNTGHGHLGWTLSAVTAEMVAETVAKSRTVNGSNGASVGAPATLRAQEAM</sequence>
<keyword evidence="2" id="KW-0560">Oxidoreductase</keyword>
<name>A0A1G6Y5E4_9RHOB</name>
<dbReference type="Gene3D" id="3.50.50.60">
    <property type="entry name" value="FAD/NAD(P)-binding domain"/>
    <property type="match status" value="2"/>
</dbReference>
<dbReference type="STRING" id="639004.SAMN04488239_11127"/>
<evidence type="ECO:0000256" key="2">
    <source>
        <dbReference type="ARBA" id="ARBA00023002"/>
    </source>
</evidence>
<feature type="region of interest" description="Disordered" evidence="3">
    <location>
        <begin position="408"/>
        <end position="427"/>
    </location>
</feature>
<dbReference type="InterPro" id="IPR006076">
    <property type="entry name" value="FAD-dep_OxRdtase"/>
</dbReference>
<dbReference type="InterPro" id="IPR036188">
    <property type="entry name" value="FAD/NAD-bd_sf"/>
</dbReference>
<dbReference type="GO" id="GO:0008718">
    <property type="term" value="F:D-amino-acid dehydrogenase activity"/>
    <property type="evidence" value="ECO:0007669"/>
    <property type="project" value="TreeGrafter"/>
</dbReference>
<dbReference type="PANTHER" id="PTHR13847:SF280">
    <property type="entry name" value="D-AMINO ACID DEHYDROGENASE"/>
    <property type="match status" value="1"/>
</dbReference>
<evidence type="ECO:0000259" key="4">
    <source>
        <dbReference type="Pfam" id="PF01266"/>
    </source>
</evidence>
<dbReference type="NCBIfam" id="NF009074">
    <property type="entry name" value="PRK12409.1"/>
    <property type="match status" value="1"/>
</dbReference>
<evidence type="ECO:0000256" key="1">
    <source>
        <dbReference type="ARBA" id="ARBA00009410"/>
    </source>
</evidence>
<dbReference type="OrthoDB" id="9805337at2"/>
<reference evidence="6" key="1">
    <citation type="submission" date="2016-10" db="EMBL/GenBank/DDBJ databases">
        <authorList>
            <person name="Varghese N."/>
            <person name="Submissions S."/>
        </authorList>
    </citation>
    <scope>NUCLEOTIDE SEQUENCE [LARGE SCALE GENOMIC DNA]</scope>
    <source>
        <strain evidence="6">CGMCC 1.9108</strain>
    </source>
</reference>
<dbReference type="Gene3D" id="3.30.9.10">
    <property type="entry name" value="D-Amino Acid Oxidase, subunit A, domain 2"/>
    <property type="match status" value="1"/>
</dbReference>
<evidence type="ECO:0000313" key="5">
    <source>
        <dbReference type="EMBL" id="SDD84815.1"/>
    </source>
</evidence>
<dbReference type="Pfam" id="PF01266">
    <property type="entry name" value="DAO"/>
    <property type="match status" value="1"/>
</dbReference>
<dbReference type="EMBL" id="FMZV01000011">
    <property type="protein sequence ID" value="SDD84815.1"/>
    <property type="molecule type" value="Genomic_DNA"/>
</dbReference>
<gene>
    <name evidence="5" type="ORF">SAMN04488239_11127</name>
</gene>
<dbReference type="PANTHER" id="PTHR13847">
    <property type="entry name" value="SARCOSINE DEHYDROGENASE-RELATED"/>
    <property type="match status" value="1"/>
</dbReference>
<dbReference type="SUPFAM" id="SSF54373">
    <property type="entry name" value="FAD-linked reductases, C-terminal domain"/>
    <property type="match status" value="1"/>
</dbReference>
<proteinExistence type="inferred from homology"/>
<feature type="domain" description="FAD dependent oxidoreductase" evidence="4">
    <location>
        <begin position="3"/>
        <end position="399"/>
    </location>
</feature>